<evidence type="ECO:0000256" key="3">
    <source>
        <dbReference type="ARBA" id="ARBA00023239"/>
    </source>
</evidence>
<accession>A0A9N8NFJ3</accession>
<dbReference type="EMBL" id="CAJPIJ010000090">
    <property type="protein sequence ID" value="CAG1971816.1"/>
    <property type="molecule type" value="Genomic_DNA"/>
</dbReference>
<evidence type="ECO:0000313" key="6">
    <source>
        <dbReference type="EMBL" id="CAG1971816.1"/>
    </source>
</evidence>
<evidence type="ECO:0000259" key="4">
    <source>
        <dbReference type="SMART" id="SM00829"/>
    </source>
</evidence>
<dbReference type="InterPro" id="IPR020843">
    <property type="entry name" value="ER"/>
</dbReference>
<dbReference type="Proteomes" id="UP000746612">
    <property type="component" value="Unassembled WGS sequence"/>
</dbReference>
<sequence>MLYRLSNRTALYRLQALSRQVRNIGMMKEAIVSSGPEVEIVDSPIPKAGPGQVVTKIAFAASNPKDWKRPLYWGAKGTGNQGDEHAGVVHEVGEGVYEFNPGDRVAAMHEMKTPGGSYAEYGLSPAYTTFKLPDNTSFQEGAAIPLTALTAACALYARLKLPEPWLPVPDSEKIPLVIWGASSAVGSYAIQLAKRSNIHPLICIAGKAQEHVESLIDRTKGDTVIDYRKGRNTVIQEMKHHLGNQKLEYAFDAISEGGSYQTICDVLDKTTGKITLIIPAQSYSDIPKTITKSVTTVASIHEDLKDFGYVFTRYLSKGLEDGWLKAHPQEVIPGGLEGIQQGLENLENGKASAVKYVYKIVDTPVISFKKITMAAYDTYQTSLTGRYCSQELSHLFSQRSRHSTWRKLWLYLAESEKELGIPTITDEALEQMRANLVVTDDDFETARVEEKIRRHHVHAFGQVAPAAAGIIHYGATSCFVTDNTELILMRDALDLLIPKLAKVLSNLQSFALEWKNEPTLSFTHLQPAQISTVGKRAAAWAQDLLMDLNEFERVRADLKFRGAQGTTGTQASFLEIFAGDHDKCDKLNELLCQKAGFEECYDISTQTYTRKVDCLVANAVTGFGTSVTKIASDLRHLATMKEVGEPREKGQIGSSAMAYKQNPMRSERIASLARVLQGKAANFQSTHSTQWMERSLDDSACRRMDIPEMFLLADAIAITLQNVTEGLVVFPLKIHSNIMAELPFMITENVIMRLVAMGVSRQEAHEQIRVLSFEASHQVQSLGKPNDMVERIKKTDFFKPIWADLDDMMKPELYIGRSAQLVDKFCGPGGKLEKKLQPYQEVIQKAKAAELNV</sequence>
<dbReference type="GO" id="GO:0004018">
    <property type="term" value="F:N6-(1,2-dicarboxyethyl)AMP AMP-lyase (fumarate-forming) activity"/>
    <property type="evidence" value="ECO:0007669"/>
    <property type="project" value="InterPro"/>
</dbReference>
<evidence type="ECO:0008006" key="8">
    <source>
        <dbReference type="Google" id="ProtNLM"/>
    </source>
</evidence>
<comment type="similarity">
    <text evidence="1">Belongs to the zinc-containing alcohol dehydrogenase family.</text>
</comment>
<dbReference type="Gene3D" id="1.10.40.30">
    <property type="entry name" value="Fumarase/aspartase (C-terminal domain)"/>
    <property type="match status" value="1"/>
</dbReference>
<dbReference type="Gene3D" id="3.40.50.720">
    <property type="entry name" value="NAD(P)-binding Rossmann-like Domain"/>
    <property type="match status" value="1"/>
</dbReference>
<dbReference type="NCBIfam" id="TIGR00928">
    <property type="entry name" value="purB"/>
    <property type="match status" value="1"/>
</dbReference>
<dbReference type="InterPro" id="IPR000362">
    <property type="entry name" value="Fumarate_lyase_fam"/>
</dbReference>
<dbReference type="InterPro" id="IPR047122">
    <property type="entry name" value="Trans-enoyl_RdTase-like"/>
</dbReference>
<dbReference type="SUPFAM" id="SSF50129">
    <property type="entry name" value="GroES-like"/>
    <property type="match status" value="1"/>
</dbReference>
<evidence type="ECO:0000256" key="1">
    <source>
        <dbReference type="ARBA" id="ARBA00008072"/>
    </source>
</evidence>
<dbReference type="AlphaFoldDB" id="A0A9N8NFJ3"/>
<dbReference type="Gene3D" id="1.20.200.10">
    <property type="entry name" value="Fumarase/aspartase (Central domain)"/>
    <property type="match status" value="1"/>
</dbReference>
<dbReference type="InterPro" id="IPR020557">
    <property type="entry name" value="Fumarate_lyase_CS"/>
</dbReference>
<dbReference type="GO" id="GO:0016651">
    <property type="term" value="F:oxidoreductase activity, acting on NAD(P)H"/>
    <property type="evidence" value="ECO:0007669"/>
    <property type="project" value="InterPro"/>
</dbReference>
<evidence type="ECO:0000259" key="5">
    <source>
        <dbReference type="SMART" id="SM00998"/>
    </source>
</evidence>
<dbReference type="InterPro" id="IPR004769">
    <property type="entry name" value="Pur_lyase"/>
</dbReference>
<dbReference type="SMART" id="SM00829">
    <property type="entry name" value="PKS_ER"/>
    <property type="match status" value="1"/>
</dbReference>
<dbReference type="GO" id="GO:0005829">
    <property type="term" value="C:cytosol"/>
    <property type="evidence" value="ECO:0007669"/>
    <property type="project" value="TreeGrafter"/>
</dbReference>
<dbReference type="Gene3D" id="3.90.180.10">
    <property type="entry name" value="Medium-chain alcohol dehydrogenases, catalytic domain"/>
    <property type="match status" value="1"/>
</dbReference>
<gene>
    <name evidence="6" type="ORF">MDCFG202_LOCUS97543</name>
</gene>
<organism evidence="6 7">
    <name type="scientific">Gibberella zeae</name>
    <name type="common">Wheat head blight fungus</name>
    <name type="synonym">Fusarium graminearum</name>
    <dbReference type="NCBI Taxonomy" id="5518"/>
    <lineage>
        <taxon>Eukaryota</taxon>
        <taxon>Fungi</taxon>
        <taxon>Dikarya</taxon>
        <taxon>Ascomycota</taxon>
        <taxon>Pezizomycotina</taxon>
        <taxon>Sordariomycetes</taxon>
        <taxon>Hypocreomycetidae</taxon>
        <taxon>Hypocreales</taxon>
        <taxon>Nectriaceae</taxon>
        <taxon>Fusarium</taxon>
    </lineage>
</organism>
<dbReference type="PANTHER" id="PTHR43172:SF1">
    <property type="entry name" value="ADENYLOSUCCINATE LYASE"/>
    <property type="match status" value="1"/>
</dbReference>
<dbReference type="InterPro" id="IPR022761">
    <property type="entry name" value="Fumarate_lyase_N"/>
</dbReference>
<dbReference type="PANTHER" id="PTHR43172">
    <property type="entry name" value="ADENYLOSUCCINATE LYASE"/>
    <property type="match status" value="1"/>
</dbReference>
<dbReference type="PRINTS" id="PR00149">
    <property type="entry name" value="FUMRATELYASE"/>
</dbReference>
<keyword evidence="2" id="KW-0560">Oxidoreductase</keyword>
<feature type="domain" description="Adenylosuccinate lyase C-terminal" evidence="5">
    <location>
        <begin position="742"/>
        <end position="826"/>
    </location>
</feature>
<dbReference type="SUPFAM" id="SSF51735">
    <property type="entry name" value="NAD(P)-binding Rossmann-fold domains"/>
    <property type="match status" value="1"/>
</dbReference>
<evidence type="ECO:0000256" key="2">
    <source>
        <dbReference type="ARBA" id="ARBA00023002"/>
    </source>
</evidence>
<keyword evidence="3" id="KW-0456">Lyase</keyword>
<dbReference type="CDD" id="cd03302">
    <property type="entry name" value="Adenylsuccinate_lyase_2"/>
    <property type="match status" value="1"/>
</dbReference>
<protein>
    <recommendedName>
        <fullName evidence="8">Adenylosuccinate lyase</fullName>
    </recommendedName>
</protein>
<dbReference type="CDD" id="cd08249">
    <property type="entry name" value="enoyl_reductase_like"/>
    <property type="match status" value="1"/>
</dbReference>
<dbReference type="SMART" id="SM00998">
    <property type="entry name" value="ADSL_C"/>
    <property type="match status" value="1"/>
</dbReference>
<dbReference type="Gene3D" id="1.10.275.60">
    <property type="match status" value="1"/>
</dbReference>
<dbReference type="PROSITE" id="PS00163">
    <property type="entry name" value="FUMARATE_LYASES"/>
    <property type="match status" value="1"/>
</dbReference>
<comment type="caution">
    <text evidence="6">The sequence shown here is derived from an EMBL/GenBank/DDBJ whole genome shotgun (WGS) entry which is preliminary data.</text>
</comment>
<proteinExistence type="inferred from homology"/>
<evidence type="ECO:0000313" key="7">
    <source>
        <dbReference type="Proteomes" id="UP000746612"/>
    </source>
</evidence>
<reference evidence="6" key="1">
    <citation type="submission" date="2021-03" db="EMBL/GenBank/DDBJ databases">
        <authorList>
            <person name="Alouane T."/>
            <person name="Langin T."/>
            <person name="Bonhomme L."/>
        </authorList>
    </citation>
    <scope>NUCLEOTIDE SEQUENCE</scope>
    <source>
        <strain evidence="6">MDC_Fg202</strain>
    </source>
</reference>
<dbReference type="Pfam" id="PF00206">
    <property type="entry name" value="Lyase_1"/>
    <property type="match status" value="1"/>
</dbReference>
<dbReference type="SUPFAM" id="SSF48557">
    <property type="entry name" value="L-aspartase-like"/>
    <property type="match status" value="1"/>
</dbReference>
<dbReference type="InterPro" id="IPR013154">
    <property type="entry name" value="ADH-like_N"/>
</dbReference>
<dbReference type="InterPro" id="IPR019468">
    <property type="entry name" value="AdenyloSucc_lyase_C"/>
</dbReference>
<dbReference type="InterPro" id="IPR008948">
    <property type="entry name" value="L-Aspartase-like"/>
</dbReference>
<dbReference type="GO" id="GO:0070626">
    <property type="term" value="F:(S)-2-(5-amino-1-(5-phospho-D-ribosyl)imidazole-4-carboxamido) succinate lyase (fumarate-forming) activity"/>
    <property type="evidence" value="ECO:0007669"/>
    <property type="project" value="TreeGrafter"/>
</dbReference>
<dbReference type="Pfam" id="PF08240">
    <property type="entry name" value="ADH_N"/>
    <property type="match status" value="1"/>
</dbReference>
<dbReference type="GO" id="GO:0044208">
    <property type="term" value="P:'de novo' AMP biosynthetic process"/>
    <property type="evidence" value="ECO:0007669"/>
    <property type="project" value="TreeGrafter"/>
</dbReference>
<feature type="domain" description="Enoyl reductase (ER)" evidence="4">
    <location>
        <begin position="35"/>
        <end position="295"/>
    </location>
</feature>
<name>A0A9N8NFJ3_GIBZA</name>
<dbReference type="InterPro" id="IPR011032">
    <property type="entry name" value="GroES-like_sf"/>
</dbReference>
<dbReference type="InterPro" id="IPR036291">
    <property type="entry name" value="NAD(P)-bd_dom_sf"/>
</dbReference>
<dbReference type="Pfam" id="PF10397">
    <property type="entry name" value="ADSL_C"/>
    <property type="match status" value="1"/>
</dbReference>